<dbReference type="EMBL" id="JADPIE010000009">
    <property type="protein sequence ID" value="MBF8438080.1"/>
    <property type="molecule type" value="Genomic_DNA"/>
</dbReference>
<dbReference type="PROSITE" id="PS51553">
    <property type="entry name" value="GMPS_ATP_PPASE"/>
    <property type="match status" value="1"/>
</dbReference>
<keyword evidence="5 9" id="KW-0332">GMP biosynthesis</keyword>
<keyword evidence="8 9" id="KW-0315">Glutamine amidotransferase</keyword>
<comment type="subunit">
    <text evidence="9">Homodimer.</text>
</comment>
<dbReference type="GO" id="GO:0003921">
    <property type="term" value="F:GMP synthase activity"/>
    <property type="evidence" value="ECO:0007669"/>
    <property type="project" value="InterPro"/>
</dbReference>
<reference evidence="12" key="1">
    <citation type="submission" date="2020-11" db="EMBL/GenBank/DDBJ databases">
        <title>Halonatronomonas betainensis gen. nov., sp. nov. a novel haloalkaliphilic representative of the family Halanaerobiacae capable of betaine degradation.</title>
        <authorList>
            <person name="Boltyanskaya Y."/>
            <person name="Kevbrin V."/>
            <person name="Detkova E."/>
            <person name="Grouzdev D.S."/>
            <person name="Koziaeva V."/>
            <person name="Zhilina T."/>
        </authorList>
    </citation>
    <scope>NUCLEOTIDE SEQUENCE</scope>
    <source>
        <strain evidence="12">Z-7014</strain>
    </source>
</reference>
<dbReference type="Gene3D" id="3.30.300.10">
    <property type="match status" value="1"/>
</dbReference>
<dbReference type="SUPFAM" id="SSF52402">
    <property type="entry name" value="Adenine nucleotide alpha hydrolases-like"/>
    <property type="match status" value="1"/>
</dbReference>
<dbReference type="Pfam" id="PF00958">
    <property type="entry name" value="GMP_synt_C"/>
    <property type="match status" value="1"/>
</dbReference>
<feature type="active site" evidence="9">
    <location>
        <position position="178"/>
    </location>
</feature>
<dbReference type="FunFam" id="3.30.300.10:FF:000002">
    <property type="entry name" value="GMP synthase [glutamine-hydrolyzing]"/>
    <property type="match status" value="1"/>
</dbReference>
<evidence type="ECO:0000256" key="10">
    <source>
        <dbReference type="PROSITE-ProRule" id="PRU00886"/>
    </source>
</evidence>
<feature type="active site" description="Nucleophile" evidence="9">
    <location>
        <position position="82"/>
    </location>
</feature>
<keyword evidence="3 9" id="KW-0436">Ligase</keyword>
<dbReference type="InterPro" id="IPR022310">
    <property type="entry name" value="NAD/GMP_synthase"/>
</dbReference>
<dbReference type="NCBIfam" id="TIGR00888">
    <property type="entry name" value="guaA_Nterm"/>
    <property type="match status" value="1"/>
</dbReference>
<dbReference type="Pfam" id="PF00117">
    <property type="entry name" value="GATase"/>
    <property type="match status" value="1"/>
</dbReference>
<evidence type="ECO:0000256" key="2">
    <source>
        <dbReference type="ARBA" id="ARBA00005153"/>
    </source>
</evidence>
<dbReference type="AlphaFoldDB" id="A0A931AX13"/>
<dbReference type="Proteomes" id="UP000621436">
    <property type="component" value="Unassembled WGS sequence"/>
</dbReference>
<proteinExistence type="inferred from homology"/>
<dbReference type="Gene3D" id="3.40.50.620">
    <property type="entry name" value="HUPs"/>
    <property type="match status" value="1"/>
</dbReference>
<dbReference type="PROSITE" id="PS51273">
    <property type="entry name" value="GATASE_TYPE_1"/>
    <property type="match status" value="1"/>
</dbReference>
<evidence type="ECO:0000256" key="4">
    <source>
        <dbReference type="ARBA" id="ARBA00022741"/>
    </source>
</evidence>
<dbReference type="Pfam" id="PF02540">
    <property type="entry name" value="NAD_synthase"/>
    <property type="match status" value="1"/>
</dbReference>
<keyword evidence="7 9" id="KW-0067">ATP-binding</keyword>
<comment type="pathway">
    <text evidence="2 9">Purine metabolism; GMP biosynthesis; GMP from XMP (L-Gln route): step 1/1.</text>
</comment>
<dbReference type="HAMAP" id="MF_00344">
    <property type="entry name" value="GMP_synthase"/>
    <property type="match status" value="1"/>
</dbReference>
<dbReference type="SUPFAM" id="SSF54810">
    <property type="entry name" value="GMP synthetase C-terminal dimerisation domain"/>
    <property type="match status" value="1"/>
</dbReference>
<comment type="caution">
    <text evidence="12">The sequence shown here is derived from an EMBL/GenBank/DDBJ whole genome shotgun (WGS) entry which is preliminary data.</text>
</comment>
<feature type="domain" description="GMPS ATP-PPase" evidence="11">
    <location>
        <begin position="203"/>
        <end position="394"/>
    </location>
</feature>
<dbReference type="PRINTS" id="PR00096">
    <property type="entry name" value="GATASE"/>
</dbReference>
<evidence type="ECO:0000313" key="12">
    <source>
        <dbReference type="EMBL" id="MBF8438080.1"/>
    </source>
</evidence>
<evidence type="ECO:0000259" key="11">
    <source>
        <dbReference type="PROSITE" id="PS51553"/>
    </source>
</evidence>
<dbReference type="GO" id="GO:0005829">
    <property type="term" value="C:cytosol"/>
    <property type="evidence" value="ECO:0007669"/>
    <property type="project" value="TreeGrafter"/>
</dbReference>
<dbReference type="NCBIfam" id="NF000848">
    <property type="entry name" value="PRK00074.1"/>
    <property type="match status" value="1"/>
</dbReference>
<sequence length="519" mass="57761">MKGNKILVVDFGGQYARMIARRIRDLGVYAEVVTNDFEISKFAKEDVIGIIFSGGPASTIAEDAPMIDPEIFKIEKPILGICYGMQLIAKFLPGGGVKPSDKKEFGRAQLELLDKDDKLFSVLDYFTVDNKLSVWMSHGDSVVELPTGFKKLASTENTPIAAFGSSELSIYGVQFHPEVEHTTGGKELLKRFVFAICDAEKNWTLEEIVDEKVAEIRNLVQEDSNVVLGLSGGVDSSVAAALIDKAIGSRLHCIFVDHGLLRYKESEQVQKYFSENFSINLHAVDAVDRFLEELKGVTDPEEKRKIIGHEFIKVFEDKAIEIDGVTHLAQGTIYSDVIESGDSKNSVTIKSHHNVGGLPDEMELKLLEPLRDLFKDEVREIGSLLGLPDELVWRQPFPGPGLGIRIIGDITAEKLDILRKADYIFREELSKSDVADKVWQSFAVLPDIKSVGVMGDERTYGYPIILRAVSSIDAMTADWVRIPGETLDLISRRIVNEVEKVNRVAYDITSKPPATIEWE</sequence>
<dbReference type="CDD" id="cd01997">
    <property type="entry name" value="GMP_synthase_C"/>
    <property type="match status" value="1"/>
</dbReference>
<dbReference type="EC" id="6.3.5.2" evidence="9"/>
<evidence type="ECO:0000256" key="1">
    <source>
        <dbReference type="ARBA" id="ARBA00002332"/>
    </source>
</evidence>
<feature type="binding site" evidence="10">
    <location>
        <begin position="231"/>
        <end position="237"/>
    </location>
    <ligand>
        <name>ATP</name>
        <dbReference type="ChEBI" id="CHEBI:30616"/>
    </ligand>
</feature>
<dbReference type="InterPro" id="IPR014729">
    <property type="entry name" value="Rossmann-like_a/b/a_fold"/>
</dbReference>
<dbReference type="FunFam" id="3.40.50.880:FF:000001">
    <property type="entry name" value="GMP synthase [glutamine-hydrolyzing]"/>
    <property type="match status" value="1"/>
</dbReference>
<name>A0A931AX13_9FIRM</name>
<dbReference type="InterPro" id="IPR004739">
    <property type="entry name" value="GMP_synth_GATase"/>
</dbReference>
<evidence type="ECO:0000256" key="6">
    <source>
        <dbReference type="ARBA" id="ARBA00022755"/>
    </source>
</evidence>
<dbReference type="InterPro" id="IPR025777">
    <property type="entry name" value="GMPS_ATP_PPase_dom"/>
</dbReference>
<keyword evidence="13" id="KW-1185">Reference proteome</keyword>
<dbReference type="GO" id="GO:0005524">
    <property type="term" value="F:ATP binding"/>
    <property type="evidence" value="ECO:0007669"/>
    <property type="project" value="UniProtKB-UniRule"/>
</dbReference>
<dbReference type="PANTHER" id="PTHR11922">
    <property type="entry name" value="GMP SYNTHASE-RELATED"/>
    <property type="match status" value="1"/>
</dbReference>
<dbReference type="InterPro" id="IPR017926">
    <property type="entry name" value="GATASE"/>
</dbReference>
<dbReference type="Gene3D" id="3.40.50.880">
    <property type="match status" value="1"/>
</dbReference>
<accession>A0A931AX13</accession>
<organism evidence="12 13">
    <name type="scientific">Halonatronomonas betaini</name>
    <dbReference type="NCBI Taxonomy" id="2778430"/>
    <lineage>
        <taxon>Bacteria</taxon>
        <taxon>Bacillati</taxon>
        <taxon>Bacillota</taxon>
        <taxon>Clostridia</taxon>
        <taxon>Halanaerobiales</taxon>
        <taxon>Halarsenatibacteraceae</taxon>
        <taxon>Halonatronomonas</taxon>
    </lineage>
</organism>
<dbReference type="SUPFAM" id="SSF52317">
    <property type="entry name" value="Class I glutamine amidotransferase-like"/>
    <property type="match status" value="1"/>
</dbReference>
<evidence type="ECO:0000256" key="7">
    <source>
        <dbReference type="ARBA" id="ARBA00022840"/>
    </source>
</evidence>
<feature type="active site" evidence="9">
    <location>
        <position position="176"/>
    </location>
</feature>
<dbReference type="PRINTS" id="PR00097">
    <property type="entry name" value="ANTSNTHASEII"/>
</dbReference>
<dbReference type="FunFam" id="3.40.50.620:FF:000001">
    <property type="entry name" value="GMP synthase [glutamine-hydrolyzing]"/>
    <property type="match status" value="1"/>
</dbReference>
<protein>
    <recommendedName>
        <fullName evidence="9">GMP synthase [glutamine-hydrolyzing]</fullName>
        <ecNumber evidence="9">6.3.5.2</ecNumber>
    </recommendedName>
    <alternativeName>
        <fullName evidence="9">GMP synthetase</fullName>
    </alternativeName>
    <alternativeName>
        <fullName evidence="9">Glutamine amidotransferase</fullName>
    </alternativeName>
</protein>
<dbReference type="PANTHER" id="PTHR11922:SF2">
    <property type="entry name" value="GMP SYNTHASE [GLUTAMINE-HYDROLYZING]"/>
    <property type="match status" value="1"/>
</dbReference>
<dbReference type="NCBIfam" id="TIGR00884">
    <property type="entry name" value="guaA_Cterm"/>
    <property type="match status" value="1"/>
</dbReference>
<dbReference type="RefSeq" id="WP_270455177.1">
    <property type="nucleotide sequence ID" value="NZ_JADPIE010000009.1"/>
</dbReference>
<dbReference type="CDD" id="cd01742">
    <property type="entry name" value="GATase1_GMP_Synthase"/>
    <property type="match status" value="1"/>
</dbReference>
<keyword evidence="6 9" id="KW-0658">Purine biosynthesis</keyword>
<comment type="catalytic activity">
    <reaction evidence="9">
        <text>XMP + L-glutamine + ATP + H2O = GMP + L-glutamate + AMP + diphosphate + 2 H(+)</text>
        <dbReference type="Rhea" id="RHEA:11680"/>
        <dbReference type="ChEBI" id="CHEBI:15377"/>
        <dbReference type="ChEBI" id="CHEBI:15378"/>
        <dbReference type="ChEBI" id="CHEBI:29985"/>
        <dbReference type="ChEBI" id="CHEBI:30616"/>
        <dbReference type="ChEBI" id="CHEBI:33019"/>
        <dbReference type="ChEBI" id="CHEBI:57464"/>
        <dbReference type="ChEBI" id="CHEBI:58115"/>
        <dbReference type="ChEBI" id="CHEBI:58359"/>
        <dbReference type="ChEBI" id="CHEBI:456215"/>
        <dbReference type="EC" id="6.3.5.2"/>
    </reaction>
</comment>
<evidence type="ECO:0000256" key="8">
    <source>
        <dbReference type="ARBA" id="ARBA00022962"/>
    </source>
</evidence>
<comment type="function">
    <text evidence="1 9">Catalyzes the synthesis of GMP from XMP.</text>
</comment>
<evidence type="ECO:0000256" key="9">
    <source>
        <dbReference type="HAMAP-Rule" id="MF_00344"/>
    </source>
</evidence>
<keyword evidence="4 9" id="KW-0547">Nucleotide-binding</keyword>
<evidence type="ECO:0000256" key="3">
    <source>
        <dbReference type="ARBA" id="ARBA00022598"/>
    </source>
</evidence>
<dbReference type="InterPro" id="IPR001674">
    <property type="entry name" value="GMP_synth_C"/>
</dbReference>
<evidence type="ECO:0000313" key="13">
    <source>
        <dbReference type="Proteomes" id="UP000621436"/>
    </source>
</evidence>
<dbReference type="InterPro" id="IPR022955">
    <property type="entry name" value="GMP_synthase"/>
</dbReference>
<gene>
    <name evidence="9 12" type="primary">guaA</name>
    <name evidence="12" type="ORF">I0Q91_13390</name>
</gene>
<dbReference type="InterPro" id="IPR029062">
    <property type="entry name" value="Class_I_gatase-like"/>
</dbReference>
<evidence type="ECO:0000256" key="5">
    <source>
        <dbReference type="ARBA" id="ARBA00022749"/>
    </source>
</evidence>